<dbReference type="PANTHER" id="PTHR43855:SF1">
    <property type="entry name" value="THIOSULFATE SULFURTRANSFERASE"/>
    <property type="match status" value="1"/>
</dbReference>
<keyword evidence="6" id="KW-0670">Pyruvate</keyword>
<keyword evidence="7" id="KW-1185">Reference proteome</keyword>
<comment type="catalytic activity">
    <reaction evidence="3">
        <text>thiosulfate + hydrogen cyanide = thiocyanate + sulfite + 2 H(+)</text>
        <dbReference type="Rhea" id="RHEA:16881"/>
        <dbReference type="ChEBI" id="CHEBI:15378"/>
        <dbReference type="ChEBI" id="CHEBI:17359"/>
        <dbReference type="ChEBI" id="CHEBI:18022"/>
        <dbReference type="ChEBI" id="CHEBI:18407"/>
        <dbReference type="ChEBI" id="CHEBI:33542"/>
        <dbReference type="EC" id="2.8.1.1"/>
    </reaction>
</comment>
<keyword evidence="6" id="KW-0808">Transferase</keyword>
<dbReference type="GO" id="GO:0004792">
    <property type="term" value="F:thiosulfate-cyanide sulfurtransferase activity"/>
    <property type="evidence" value="ECO:0007669"/>
    <property type="project" value="UniProtKB-EC"/>
</dbReference>
<evidence type="ECO:0000313" key="7">
    <source>
        <dbReference type="Proteomes" id="UP000198619"/>
    </source>
</evidence>
<evidence type="ECO:0000259" key="5">
    <source>
        <dbReference type="PROSITE" id="PS50206"/>
    </source>
</evidence>
<dbReference type="SUPFAM" id="SSF52821">
    <property type="entry name" value="Rhodanese/Cell cycle control phosphatase"/>
    <property type="match status" value="2"/>
</dbReference>
<reference evidence="6 7" key="1">
    <citation type="submission" date="2016-10" db="EMBL/GenBank/DDBJ databases">
        <authorList>
            <person name="de Groot N.N."/>
        </authorList>
    </citation>
    <scope>NUCLEOTIDE SEQUENCE [LARGE SCALE GENOMIC DNA]</scope>
    <source>
        <strain evidence="6 7">DSM 12271</strain>
    </source>
</reference>
<proteinExistence type="predicted"/>
<dbReference type="AlphaFoldDB" id="A0A1I0ZX40"/>
<evidence type="ECO:0000256" key="3">
    <source>
        <dbReference type="ARBA" id="ARBA00047549"/>
    </source>
</evidence>
<dbReference type="SMART" id="SM00450">
    <property type="entry name" value="RHOD"/>
    <property type="match status" value="2"/>
</dbReference>
<dbReference type="EC" id="2.8.1.1" evidence="1"/>
<dbReference type="PROSITE" id="PS50206">
    <property type="entry name" value="RHODANESE_3"/>
    <property type="match status" value="2"/>
</dbReference>
<dbReference type="Pfam" id="PF00581">
    <property type="entry name" value="Rhodanese"/>
    <property type="match status" value="2"/>
</dbReference>
<feature type="domain" description="Rhodanese" evidence="5">
    <location>
        <begin position="201"/>
        <end position="313"/>
    </location>
</feature>
<accession>A0A1I0ZX40</accession>
<gene>
    <name evidence="6" type="ORF">SAMN04488528_102613</name>
</gene>
<feature type="chain" id="PRO_5039671379" description="thiosulfate sulfurtransferase" evidence="4">
    <location>
        <begin position="22"/>
        <end position="314"/>
    </location>
</feature>
<dbReference type="InterPro" id="IPR001763">
    <property type="entry name" value="Rhodanese-like_dom"/>
</dbReference>
<keyword evidence="2" id="KW-0677">Repeat</keyword>
<organism evidence="6 7">
    <name type="scientific">Clostridium frigidicarnis</name>
    <dbReference type="NCBI Taxonomy" id="84698"/>
    <lineage>
        <taxon>Bacteria</taxon>
        <taxon>Bacillati</taxon>
        <taxon>Bacillota</taxon>
        <taxon>Clostridia</taxon>
        <taxon>Eubacteriales</taxon>
        <taxon>Clostridiaceae</taxon>
        <taxon>Clostridium</taxon>
    </lineage>
</organism>
<dbReference type="PANTHER" id="PTHR43855">
    <property type="entry name" value="THIOSULFATE SULFURTRANSFERASE"/>
    <property type="match status" value="1"/>
</dbReference>
<feature type="domain" description="Rhodanese" evidence="5">
    <location>
        <begin position="60"/>
        <end position="172"/>
    </location>
</feature>
<feature type="signal peptide" evidence="4">
    <location>
        <begin position="1"/>
        <end position="21"/>
    </location>
</feature>
<dbReference type="EMBL" id="FOKI01000026">
    <property type="protein sequence ID" value="SFB29646.1"/>
    <property type="molecule type" value="Genomic_DNA"/>
</dbReference>
<sequence length="314" mass="34875">MKKNLKVFTALTLALGLTVLAGCGSKSNVKENGDTTTKEEYTYKNNDYLVDINWLQDNLKSEDLILIDTRVEKDYNAGHIPGAINAVWQSFANMTGKSGDKGWGVLLDEKALSEKFSKLGIDKDKKVIVYANKDGWGEDGRLLWMFKRAGIDAKILNGGIDLWNSEKKEISKESVTPKQSNYVVEKLSDNMNITTDQLKENLDKVKIVDSRAKDEFNGAIKFGEAKGGHLPKAISLPFTEVYNGDGTIKNKTELEKIFKDAGLSKDDEIVTYCTAGIRSAHLALMLDLAGYKNVKNYDASFYEWAGDSSNSIEK</sequence>
<evidence type="ECO:0000256" key="2">
    <source>
        <dbReference type="ARBA" id="ARBA00022737"/>
    </source>
</evidence>
<evidence type="ECO:0000256" key="1">
    <source>
        <dbReference type="ARBA" id="ARBA00012245"/>
    </source>
</evidence>
<dbReference type="CDD" id="cd01449">
    <property type="entry name" value="TST_Repeat_2"/>
    <property type="match status" value="1"/>
</dbReference>
<dbReference type="RefSeq" id="WP_242948433.1">
    <property type="nucleotide sequence ID" value="NZ_FOKI01000026.1"/>
</dbReference>
<evidence type="ECO:0000313" key="6">
    <source>
        <dbReference type="EMBL" id="SFB29646.1"/>
    </source>
</evidence>
<dbReference type="Proteomes" id="UP000198619">
    <property type="component" value="Unassembled WGS sequence"/>
</dbReference>
<dbReference type="PROSITE" id="PS51257">
    <property type="entry name" value="PROKAR_LIPOPROTEIN"/>
    <property type="match status" value="1"/>
</dbReference>
<dbReference type="CDD" id="cd01448">
    <property type="entry name" value="TST_Repeat_1"/>
    <property type="match status" value="1"/>
</dbReference>
<evidence type="ECO:0000256" key="4">
    <source>
        <dbReference type="SAM" id="SignalP"/>
    </source>
</evidence>
<name>A0A1I0ZX40_9CLOT</name>
<dbReference type="InterPro" id="IPR051126">
    <property type="entry name" value="Thiosulfate_sulfurtransferase"/>
</dbReference>
<dbReference type="Gene3D" id="3.40.250.10">
    <property type="entry name" value="Rhodanese-like domain"/>
    <property type="match status" value="2"/>
</dbReference>
<dbReference type="InterPro" id="IPR036873">
    <property type="entry name" value="Rhodanese-like_dom_sf"/>
</dbReference>
<keyword evidence="4" id="KW-0732">Signal</keyword>
<protein>
    <recommendedName>
        <fullName evidence="1">thiosulfate sulfurtransferase</fullName>
        <ecNumber evidence="1">2.8.1.1</ecNumber>
    </recommendedName>
</protein>
<dbReference type="STRING" id="84698.SAMN04488528_102613"/>